<evidence type="ECO:0000256" key="1">
    <source>
        <dbReference type="ARBA" id="ARBA00004419"/>
    </source>
</evidence>
<keyword evidence="5 7" id="KW-0408">Iron</keyword>
<evidence type="ECO:0000256" key="3">
    <source>
        <dbReference type="ARBA" id="ARBA00022434"/>
    </source>
</evidence>
<keyword evidence="11" id="KW-1185">Reference proteome</keyword>
<comment type="similarity">
    <text evidence="2 8">Belongs to the ferritin family.</text>
</comment>
<dbReference type="InterPro" id="IPR008331">
    <property type="entry name" value="Ferritin_DPS_dom"/>
</dbReference>
<feature type="domain" description="Ferritin-like diiron" evidence="9">
    <location>
        <begin position="1"/>
        <end position="106"/>
    </location>
</feature>
<dbReference type="GO" id="GO:0006826">
    <property type="term" value="P:iron ion transport"/>
    <property type="evidence" value="ECO:0007669"/>
    <property type="project" value="InterPro"/>
</dbReference>
<dbReference type="GeneTree" id="ENSGT00940000169034"/>
<name>A0A5F8GTD8_MONDO</name>
<dbReference type="InterPro" id="IPR009078">
    <property type="entry name" value="Ferritin-like_SF"/>
</dbReference>
<keyword evidence="3 8" id="KW-0409">Iron storage</keyword>
<dbReference type="Gene3D" id="1.20.1260.10">
    <property type="match status" value="1"/>
</dbReference>
<accession>A0A5F8GTD8</accession>
<sequence length="130" mass="14906">MVSRINQNFHLDCEKSLHGVINASLHASYVYFTLKPEMSEWAGSLDALASSLEVEKFVKQSMLDLHRVARRNSDPNLCNFLWPLIDEEVTIMKCLADHITTLKRLRSPPFKSGEYMFDKHTLGESCKVPH</sequence>
<dbReference type="PROSITE" id="PS50905">
    <property type="entry name" value="FERRITIN_LIKE"/>
    <property type="match status" value="1"/>
</dbReference>
<evidence type="ECO:0000256" key="4">
    <source>
        <dbReference type="ARBA" id="ARBA00022723"/>
    </source>
</evidence>
<dbReference type="GO" id="GO:0005776">
    <property type="term" value="C:autophagosome"/>
    <property type="evidence" value="ECO:0007669"/>
    <property type="project" value="UniProtKB-SubCell"/>
</dbReference>
<dbReference type="GO" id="GO:0006879">
    <property type="term" value="P:intracellular iron ion homeostasis"/>
    <property type="evidence" value="ECO:0007669"/>
    <property type="project" value="UniProtKB-KW"/>
</dbReference>
<evidence type="ECO:0000256" key="2">
    <source>
        <dbReference type="ARBA" id="ARBA00007513"/>
    </source>
</evidence>
<evidence type="ECO:0000256" key="8">
    <source>
        <dbReference type="RuleBase" id="RU361145"/>
    </source>
</evidence>
<keyword evidence="4 7" id="KW-0479">Metal-binding</keyword>
<organism evidence="10 11">
    <name type="scientific">Monodelphis domestica</name>
    <name type="common">Gray short-tailed opossum</name>
    <dbReference type="NCBI Taxonomy" id="13616"/>
    <lineage>
        <taxon>Eukaryota</taxon>
        <taxon>Metazoa</taxon>
        <taxon>Chordata</taxon>
        <taxon>Craniata</taxon>
        <taxon>Vertebrata</taxon>
        <taxon>Euteleostomi</taxon>
        <taxon>Mammalia</taxon>
        <taxon>Metatheria</taxon>
        <taxon>Didelphimorphia</taxon>
        <taxon>Didelphidae</taxon>
        <taxon>Monodelphis</taxon>
    </lineage>
</organism>
<comment type="subcellular location">
    <subcellularLocation>
        <location evidence="1">Cytoplasmic vesicle</location>
        <location evidence="1">Autophagosome</location>
    </subcellularLocation>
</comment>
<evidence type="ECO:0000313" key="11">
    <source>
        <dbReference type="Proteomes" id="UP000002280"/>
    </source>
</evidence>
<proteinExistence type="inferred from homology"/>
<protein>
    <recommendedName>
        <fullName evidence="8">Ferritin</fullName>
    </recommendedName>
</protein>
<dbReference type="PANTHER" id="PTHR11431">
    <property type="entry name" value="FERRITIN"/>
    <property type="match status" value="1"/>
</dbReference>
<comment type="function">
    <text evidence="8">Stores iron in a soluble, non-toxic, readily available form. Important for iron homeostasis. Iron is taken up in the ferrous form and deposited as ferric hydroxides after oxidation.</text>
</comment>
<evidence type="ECO:0000256" key="7">
    <source>
        <dbReference type="PIRSR" id="PIRSR601519-1"/>
    </source>
</evidence>
<dbReference type="AlphaFoldDB" id="A0A5F8GTD8"/>
<evidence type="ECO:0000256" key="5">
    <source>
        <dbReference type="ARBA" id="ARBA00023004"/>
    </source>
</evidence>
<gene>
    <name evidence="10" type="primary">LOC103094021</name>
</gene>
<reference evidence="10 11" key="1">
    <citation type="journal article" date="2007" name="Nature">
        <title>Genome of the marsupial Monodelphis domestica reveals innovation in non-coding sequences.</title>
        <authorList>
            <person name="Mikkelsen T.S."/>
            <person name="Wakefield M.J."/>
            <person name="Aken B."/>
            <person name="Amemiya C.T."/>
            <person name="Chang J.L."/>
            <person name="Duke S."/>
            <person name="Garber M."/>
            <person name="Gentles A.J."/>
            <person name="Goodstadt L."/>
            <person name="Heger A."/>
            <person name="Jurka J."/>
            <person name="Kamal M."/>
            <person name="Mauceli E."/>
            <person name="Searle S.M."/>
            <person name="Sharpe T."/>
            <person name="Baker M.L."/>
            <person name="Batzer M.A."/>
            <person name="Benos P.V."/>
            <person name="Belov K."/>
            <person name="Clamp M."/>
            <person name="Cook A."/>
            <person name="Cuff J."/>
            <person name="Das R."/>
            <person name="Davidow L."/>
            <person name="Deakin J.E."/>
            <person name="Fazzari M.J."/>
            <person name="Glass J.L."/>
            <person name="Grabherr M."/>
            <person name="Greally J.M."/>
            <person name="Gu W."/>
            <person name="Hore T.A."/>
            <person name="Huttley G.A."/>
            <person name="Kleber M."/>
            <person name="Jirtle R.L."/>
            <person name="Koina E."/>
            <person name="Lee J.T."/>
            <person name="Mahony S."/>
            <person name="Marra M.A."/>
            <person name="Miller R.D."/>
            <person name="Nicholls R.D."/>
            <person name="Oda M."/>
            <person name="Papenfuss A.T."/>
            <person name="Parra Z.E."/>
            <person name="Pollock D.D."/>
            <person name="Ray D.A."/>
            <person name="Schein J.E."/>
            <person name="Speed T.P."/>
            <person name="Thompson K."/>
            <person name="VandeBerg J.L."/>
            <person name="Wade C.M."/>
            <person name="Walker J.A."/>
            <person name="Waters P.D."/>
            <person name="Webber C."/>
            <person name="Weidman J.R."/>
            <person name="Xie X."/>
            <person name="Zody M.C."/>
            <person name="Baldwin J."/>
            <person name="Abdouelleil A."/>
            <person name="Abdulkadir J."/>
            <person name="Abebe A."/>
            <person name="Abera B."/>
            <person name="Abreu J."/>
            <person name="Acer S.C."/>
            <person name="Aftuck L."/>
            <person name="Alexander A."/>
            <person name="An P."/>
            <person name="Anderson E."/>
            <person name="Anderson S."/>
            <person name="Arachi H."/>
            <person name="Azer M."/>
            <person name="Bachantsang P."/>
            <person name="Barry A."/>
            <person name="Bayul T."/>
            <person name="Berlin A."/>
            <person name="Bessette D."/>
            <person name="Bloom T."/>
            <person name="Bloom T."/>
            <person name="Boguslavskiy L."/>
            <person name="Bonnet C."/>
            <person name="Boukhgalter B."/>
            <person name="Bourzgui I."/>
            <person name="Brown A."/>
            <person name="Cahill P."/>
            <person name="Channer S."/>
            <person name="Cheshatsang Y."/>
            <person name="Chuda L."/>
            <person name="Citroen M."/>
            <person name="Collymore A."/>
            <person name="Cooke P."/>
            <person name="Costello M."/>
            <person name="D'Aco K."/>
            <person name="Daza R."/>
            <person name="De Haan G."/>
            <person name="DeGray S."/>
            <person name="DeMaso C."/>
            <person name="Dhargay N."/>
            <person name="Dooley K."/>
            <person name="Dooley E."/>
            <person name="Doricent M."/>
            <person name="Dorje P."/>
            <person name="Dorjee K."/>
            <person name="Dupes A."/>
            <person name="Elong R."/>
            <person name="Falk J."/>
            <person name="Farina A."/>
            <person name="Faro S."/>
            <person name="Ferguson D."/>
            <person name="Fisher S."/>
            <person name="Foley C.D."/>
            <person name="Franke A."/>
            <person name="Friedrich D."/>
            <person name="Gadbois L."/>
            <person name="Gearin G."/>
            <person name="Gearin C.R."/>
            <person name="Giannoukos G."/>
            <person name="Goode T."/>
            <person name="Graham J."/>
            <person name="Grandbois E."/>
            <person name="Grewal S."/>
            <person name="Gyaltsen K."/>
            <person name="Hafez N."/>
            <person name="Hagos B."/>
            <person name="Hall J."/>
            <person name="Henson C."/>
            <person name="Hollinger A."/>
            <person name="Honan T."/>
            <person name="Huard M.D."/>
            <person name="Hughes L."/>
            <person name="Hurhula B."/>
            <person name="Husby M.E."/>
            <person name="Kamat A."/>
            <person name="Kanga B."/>
            <person name="Kashin S."/>
            <person name="Khazanovich D."/>
            <person name="Kisner P."/>
            <person name="Lance K."/>
            <person name="Lara M."/>
            <person name="Lee W."/>
            <person name="Lennon N."/>
            <person name="Letendre F."/>
            <person name="LeVine R."/>
            <person name="Lipovsky A."/>
            <person name="Liu X."/>
            <person name="Liu J."/>
            <person name="Liu S."/>
            <person name="Lokyitsang T."/>
            <person name="Lokyitsang Y."/>
            <person name="Lubonja R."/>
            <person name="Lui A."/>
            <person name="MacDonald P."/>
            <person name="Magnisalis V."/>
            <person name="Maru K."/>
            <person name="Matthews C."/>
            <person name="McCusker W."/>
            <person name="McDonough S."/>
            <person name="Mehta T."/>
            <person name="Meldrim J."/>
            <person name="Meneus L."/>
            <person name="Mihai O."/>
            <person name="Mihalev A."/>
            <person name="Mihova T."/>
            <person name="Mittelman R."/>
            <person name="Mlenga V."/>
            <person name="Montmayeur A."/>
            <person name="Mulrain L."/>
            <person name="Navidi A."/>
            <person name="Naylor J."/>
            <person name="Negash T."/>
            <person name="Nguyen T."/>
            <person name="Nguyen N."/>
            <person name="Nicol R."/>
            <person name="Norbu C."/>
            <person name="Norbu N."/>
            <person name="Novod N."/>
            <person name="O'Neill B."/>
            <person name="Osman S."/>
            <person name="Markiewicz E."/>
            <person name="Oyono O.L."/>
            <person name="Patti C."/>
            <person name="Phunkhang P."/>
            <person name="Pierre F."/>
            <person name="Priest M."/>
            <person name="Raghuraman S."/>
            <person name="Rege F."/>
            <person name="Reyes R."/>
            <person name="Rise C."/>
            <person name="Rogov P."/>
            <person name="Ross K."/>
            <person name="Ryan E."/>
            <person name="Settipalli S."/>
            <person name="Shea T."/>
            <person name="Sherpa N."/>
            <person name="Shi L."/>
            <person name="Shih D."/>
            <person name="Sparrow T."/>
            <person name="Spaulding J."/>
            <person name="Stalker J."/>
            <person name="Stange-Thomann N."/>
            <person name="Stavropoulos S."/>
            <person name="Stone C."/>
            <person name="Strader C."/>
            <person name="Tesfaye S."/>
            <person name="Thomson T."/>
            <person name="Thoulutsang Y."/>
            <person name="Thoulutsang D."/>
            <person name="Topham K."/>
            <person name="Topping I."/>
            <person name="Tsamla T."/>
            <person name="Vassiliev H."/>
            <person name="Vo A."/>
            <person name="Wangchuk T."/>
            <person name="Wangdi T."/>
            <person name="Weiand M."/>
            <person name="Wilkinson J."/>
            <person name="Wilson A."/>
            <person name="Yadav S."/>
            <person name="Young G."/>
            <person name="Yu Q."/>
            <person name="Zembek L."/>
            <person name="Zhong D."/>
            <person name="Zimmer A."/>
            <person name="Zwirko Z."/>
            <person name="Jaffe D.B."/>
            <person name="Alvarez P."/>
            <person name="Brockman W."/>
            <person name="Butler J."/>
            <person name="Chin C."/>
            <person name="Gnerre S."/>
            <person name="MacCallum I."/>
            <person name="Graves J.A."/>
            <person name="Ponting C.P."/>
            <person name="Breen M."/>
            <person name="Samollow P.B."/>
            <person name="Lander E.S."/>
            <person name="Lindblad-Toh K."/>
        </authorList>
    </citation>
    <scope>NUCLEOTIDE SEQUENCE [LARGE SCALE GENOMIC DNA]</scope>
</reference>
<dbReference type="Ensembl" id="ENSMODT00000063086.1">
    <property type="protein sequence ID" value="ENSMODP00000050486.1"/>
    <property type="gene ID" value="ENSMODG00000042266.1"/>
</dbReference>
<evidence type="ECO:0000259" key="9">
    <source>
        <dbReference type="PROSITE" id="PS50905"/>
    </source>
</evidence>
<evidence type="ECO:0000256" key="6">
    <source>
        <dbReference type="ARBA" id="ARBA00047990"/>
    </source>
</evidence>
<dbReference type="Proteomes" id="UP000002280">
    <property type="component" value="Chromosome 3"/>
</dbReference>
<reference evidence="10" key="3">
    <citation type="submission" date="2025-09" db="UniProtKB">
        <authorList>
            <consortium name="Ensembl"/>
        </authorList>
    </citation>
    <scope>IDENTIFICATION</scope>
</reference>
<dbReference type="Bgee" id="ENSMODG00000042266">
    <property type="expression patterns" value="Expressed in ovary and 4 other cell types or tissues"/>
</dbReference>
<dbReference type="Pfam" id="PF00210">
    <property type="entry name" value="Ferritin"/>
    <property type="match status" value="1"/>
</dbReference>
<dbReference type="GO" id="GO:0008199">
    <property type="term" value="F:ferric iron binding"/>
    <property type="evidence" value="ECO:0007669"/>
    <property type="project" value="InterPro"/>
</dbReference>
<dbReference type="InterPro" id="IPR012347">
    <property type="entry name" value="Ferritin-like"/>
</dbReference>
<dbReference type="InterPro" id="IPR009040">
    <property type="entry name" value="Ferritin-like_diiron"/>
</dbReference>
<feature type="binding site" evidence="7">
    <location>
        <position position="55"/>
    </location>
    <ligand>
        <name>Fe cation</name>
        <dbReference type="ChEBI" id="CHEBI:24875"/>
        <label>1</label>
    </ligand>
</feature>
<dbReference type="GO" id="GO:0004322">
    <property type="term" value="F:ferroxidase activity"/>
    <property type="evidence" value="ECO:0007669"/>
    <property type="project" value="UniProtKB-EC"/>
</dbReference>
<evidence type="ECO:0000313" key="10">
    <source>
        <dbReference type="Ensembl" id="ENSMODP00000050486.1"/>
    </source>
</evidence>
<dbReference type="SUPFAM" id="SSF47240">
    <property type="entry name" value="Ferritin-like"/>
    <property type="match status" value="1"/>
</dbReference>
<dbReference type="PANTHER" id="PTHR11431:SF37">
    <property type="entry name" value="FERRITIN HEAVY CHAIN"/>
    <property type="match status" value="1"/>
</dbReference>
<reference evidence="10" key="2">
    <citation type="submission" date="2025-08" db="UniProtKB">
        <authorList>
            <consortium name="Ensembl"/>
        </authorList>
    </citation>
    <scope>IDENTIFICATION</scope>
</reference>
<dbReference type="InterPro" id="IPR001519">
    <property type="entry name" value="Ferritin"/>
</dbReference>
<comment type="catalytic activity">
    <reaction evidence="6">
        <text>4 Fe(2+) + O2 + 4 H(+) = 4 Fe(3+) + 2 H2O</text>
        <dbReference type="Rhea" id="RHEA:11148"/>
        <dbReference type="ChEBI" id="CHEBI:15377"/>
        <dbReference type="ChEBI" id="CHEBI:15378"/>
        <dbReference type="ChEBI" id="CHEBI:15379"/>
        <dbReference type="ChEBI" id="CHEBI:29033"/>
        <dbReference type="ChEBI" id="CHEBI:29034"/>
        <dbReference type="EC" id="1.16.3.1"/>
    </reaction>
</comment>